<gene>
    <name evidence="7" type="ORF">KCX82_06490</name>
</gene>
<dbReference type="InterPro" id="IPR050903">
    <property type="entry name" value="Bact_Chemotaxis_MeTrfase"/>
</dbReference>
<dbReference type="PROSITE" id="PS50123">
    <property type="entry name" value="CHER"/>
    <property type="match status" value="1"/>
</dbReference>
<keyword evidence="3" id="KW-0489">Methyltransferase</keyword>
<dbReference type="InterPro" id="IPR026024">
    <property type="entry name" value="Chemotaxis_MeTrfase_CheR"/>
</dbReference>
<evidence type="ECO:0000259" key="6">
    <source>
        <dbReference type="PROSITE" id="PS50123"/>
    </source>
</evidence>
<keyword evidence="5" id="KW-0949">S-adenosyl-L-methionine</keyword>
<keyword evidence="8" id="KW-1185">Reference proteome</keyword>
<sequence>MIYLKDDEFKTITSYIKTHYGVNLTQKRPLIEGRLSNYISDLGFDNYMDYFEYAKNDRVNDEMTMLINKLTTNHTYFFRENEHFEFYKDIVLPWVDKTLKVRDLRVWSAGCSSGQEPYTLSMITQEYLGSAAQEWDSTILASDISNKVLTIAKNGIYSREELSDVPHSWIKKYFRAHDEQRFVVSENLRKNVAYRNFNLLSPFEFKKPFQAIFCRNVMIYFDMPTKNEIINKFYDVLLPGGYFFIGHSESLSACDHKFKYIKPSIYQKGY</sequence>
<dbReference type="InterPro" id="IPR036804">
    <property type="entry name" value="CheR_N_sf"/>
</dbReference>
<dbReference type="PANTHER" id="PTHR24422">
    <property type="entry name" value="CHEMOTAXIS PROTEIN METHYLTRANSFERASE"/>
    <property type="match status" value="1"/>
</dbReference>
<evidence type="ECO:0000256" key="1">
    <source>
        <dbReference type="ARBA" id="ARBA00001541"/>
    </source>
</evidence>
<dbReference type="Pfam" id="PF03705">
    <property type="entry name" value="CheR_N"/>
    <property type="match status" value="1"/>
</dbReference>
<proteinExistence type="predicted"/>
<dbReference type="Proteomes" id="UP000675664">
    <property type="component" value="Unassembled WGS sequence"/>
</dbReference>
<evidence type="ECO:0000313" key="7">
    <source>
        <dbReference type="EMBL" id="MBR0597511.1"/>
    </source>
</evidence>
<dbReference type="SMART" id="SM00138">
    <property type="entry name" value="MeTrc"/>
    <property type="match status" value="1"/>
</dbReference>
<dbReference type="PIRSF" id="PIRSF000410">
    <property type="entry name" value="CheR"/>
    <property type="match status" value="1"/>
</dbReference>
<dbReference type="RefSeq" id="WP_227017642.1">
    <property type="nucleotide sequence ID" value="NZ_JAGSND010000003.1"/>
</dbReference>
<name>A0A8J7W1Q3_9FIRM</name>
<dbReference type="InterPro" id="IPR000780">
    <property type="entry name" value="CheR_MeTrfase"/>
</dbReference>
<accession>A0A8J7W1Q3</accession>
<dbReference type="GO" id="GO:0032259">
    <property type="term" value="P:methylation"/>
    <property type="evidence" value="ECO:0007669"/>
    <property type="project" value="UniProtKB-KW"/>
</dbReference>
<dbReference type="EC" id="2.1.1.80" evidence="2"/>
<dbReference type="InterPro" id="IPR029063">
    <property type="entry name" value="SAM-dependent_MTases_sf"/>
</dbReference>
<comment type="caution">
    <text evidence="7">The sequence shown here is derived from an EMBL/GenBank/DDBJ whole genome shotgun (WGS) entry which is preliminary data.</text>
</comment>
<dbReference type="PRINTS" id="PR00996">
    <property type="entry name" value="CHERMTFRASE"/>
</dbReference>
<dbReference type="AlphaFoldDB" id="A0A8J7W1Q3"/>
<dbReference type="SUPFAM" id="SSF47757">
    <property type="entry name" value="Chemotaxis receptor methyltransferase CheR, N-terminal domain"/>
    <property type="match status" value="1"/>
</dbReference>
<dbReference type="Gene3D" id="1.10.155.10">
    <property type="entry name" value="Chemotaxis receptor methyltransferase CheR, N-terminal domain"/>
    <property type="match status" value="1"/>
</dbReference>
<reference evidence="7" key="2">
    <citation type="submission" date="2021-04" db="EMBL/GenBank/DDBJ databases">
        <authorList>
            <person name="Liu J."/>
        </authorList>
    </citation>
    <scope>NUCLEOTIDE SEQUENCE</scope>
    <source>
        <strain evidence="7">BAD-6</strain>
    </source>
</reference>
<dbReference type="Pfam" id="PF01739">
    <property type="entry name" value="CheR"/>
    <property type="match status" value="1"/>
</dbReference>
<evidence type="ECO:0000313" key="8">
    <source>
        <dbReference type="Proteomes" id="UP000675664"/>
    </source>
</evidence>
<evidence type="ECO:0000256" key="4">
    <source>
        <dbReference type="ARBA" id="ARBA00022679"/>
    </source>
</evidence>
<reference evidence="7" key="1">
    <citation type="submission" date="2021-04" db="EMBL/GenBank/DDBJ databases">
        <title>Sinoanaerobacter chloroacetimidivorans sp. nov., an obligate anaerobic bacterium isolated from anaerobic sludge.</title>
        <authorList>
            <person name="Bao Y."/>
        </authorList>
    </citation>
    <scope>NUCLEOTIDE SEQUENCE</scope>
    <source>
        <strain evidence="7">BAD-6</strain>
    </source>
</reference>
<evidence type="ECO:0000256" key="2">
    <source>
        <dbReference type="ARBA" id="ARBA00012534"/>
    </source>
</evidence>
<dbReference type="SUPFAM" id="SSF53335">
    <property type="entry name" value="S-adenosyl-L-methionine-dependent methyltransferases"/>
    <property type="match status" value="1"/>
</dbReference>
<comment type="catalytic activity">
    <reaction evidence="1">
        <text>L-glutamyl-[protein] + S-adenosyl-L-methionine = [protein]-L-glutamate 5-O-methyl ester + S-adenosyl-L-homocysteine</text>
        <dbReference type="Rhea" id="RHEA:24452"/>
        <dbReference type="Rhea" id="RHEA-COMP:10208"/>
        <dbReference type="Rhea" id="RHEA-COMP:10311"/>
        <dbReference type="ChEBI" id="CHEBI:29973"/>
        <dbReference type="ChEBI" id="CHEBI:57856"/>
        <dbReference type="ChEBI" id="CHEBI:59789"/>
        <dbReference type="ChEBI" id="CHEBI:82795"/>
        <dbReference type="EC" id="2.1.1.80"/>
    </reaction>
</comment>
<dbReference type="InterPro" id="IPR022642">
    <property type="entry name" value="CheR_C"/>
</dbReference>
<dbReference type="EMBL" id="JAGSND010000003">
    <property type="protein sequence ID" value="MBR0597511.1"/>
    <property type="molecule type" value="Genomic_DNA"/>
</dbReference>
<dbReference type="PANTHER" id="PTHR24422:SF26">
    <property type="entry name" value="CHEMOTAXIS PROTEIN METHYLTRANSFERASE"/>
    <property type="match status" value="1"/>
</dbReference>
<evidence type="ECO:0000256" key="5">
    <source>
        <dbReference type="ARBA" id="ARBA00022691"/>
    </source>
</evidence>
<dbReference type="Gene3D" id="3.40.50.150">
    <property type="entry name" value="Vaccinia Virus protein VP39"/>
    <property type="match status" value="1"/>
</dbReference>
<protein>
    <recommendedName>
        <fullName evidence="2">protein-glutamate O-methyltransferase</fullName>
        <ecNumber evidence="2">2.1.1.80</ecNumber>
    </recommendedName>
</protein>
<keyword evidence="4" id="KW-0808">Transferase</keyword>
<dbReference type="InterPro" id="IPR022641">
    <property type="entry name" value="CheR_N"/>
</dbReference>
<dbReference type="GO" id="GO:0008983">
    <property type="term" value="F:protein-glutamate O-methyltransferase activity"/>
    <property type="evidence" value="ECO:0007669"/>
    <property type="project" value="UniProtKB-EC"/>
</dbReference>
<evidence type="ECO:0000256" key="3">
    <source>
        <dbReference type="ARBA" id="ARBA00022603"/>
    </source>
</evidence>
<feature type="domain" description="CheR-type methyltransferase" evidence="6">
    <location>
        <begin position="1"/>
        <end position="270"/>
    </location>
</feature>
<organism evidence="7 8">
    <name type="scientific">Sinanaerobacter chloroacetimidivorans</name>
    <dbReference type="NCBI Taxonomy" id="2818044"/>
    <lineage>
        <taxon>Bacteria</taxon>
        <taxon>Bacillati</taxon>
        <taxon>Bacillota</taxon>
        <taxon>Clostridia</taxon>
        <taxon>Peptostreptococcales</taxon>
        <taxon>Anaerovoracaceae</taxon>
        <taxon>Sinanaerobacter</taxon>
    </lineage>
</organism>